<dbReference type="PIRSF" id="PIRSF006336">
    <property type="entry name" value="B-gal"/>
    <property type="match status" value="1"/>
</dbReference>
<dbReference type="PANTHER" id="PTHR23421">
    <property type="entry name" value="BETA-GALACTOSIDASE RELATED"/>
    <property type="match status" value="1"/>
</dbReference>
<evidence type="ECO:0000313" key="14">
    <source>
        <dbReference type="Proteomes" id="UP000092444"/>
    </source>
</evidence>
<dbReference type="Pfam" id="PF01301">
    <property type="entry name" value="Glyco_hydro_35"/>
    <property type="match status" value="1"/>
</dbReference>
<dbReference type="SUPFAM" id="SSF49785">
    <property type="entry name" value="Galactose-binding domain-like"/>
    <property type="match status" value="1"/>
</dbReference>
<name>A0A1B0FKG0_GLOMM</name>
<organism evidence="13 14">
    <name type="scientific">Glossina morsitans morsitans</name>
    <name type="common">Savannah tsetse fly</name>
    <dbReference type="NCBI Taxonomy" id="37546"/>
    <lineage>
        <taxon>Eukaryota</taxon>
        <taxon>Metazoa</taxon>
        <taxon>Ecdysozoa</taxon>
        <taxon>Arthropoda</taxon>
        <taxon>Hexapoda</taxon>
        <taxon>Insecta</taxon>
        <taxon>Pterygota</taxon>
        <taxon>Neoptera</taxon>
        <taxon>Endopterygota</taxon>
        <taxon>Diptera</taxon>
        <taxon>Brachycera</taxon>
        <taxon>Muscomorpha</taxon>
        <taxon>Hippoboscoidea</taxon>
        <taxon>Glossinidae</taxon>
        <taxon>Glossina</taxon>
    </lineage>
</organism>
<keyword evidence="4" id="KW-0325">Glycoprotein</keyword>
<dbReference type="GO" id="GO:0004565">
    <property type="term" value="F:beta-galactosidase activity"/>
    <property type="evidence" value="ECO:0007669"/>
    <property type="project" value="UniProtKB-EC"/>
</dbReference>
<sequence>MAGFIAIVFIILLINLSIAEKLSHRRFTIDNVTNTFLMNGEPFRYVSGSFHYFRALPEVWQKRLRVMQASGLNAIDTYIEWSLHNPQDGIYEWSGIADIETFIHLAEQEGFYIILRPGPYICAERDNGGIPYWLFTKYPNIRLRTSDPDYLYEVSIWYNKLMPRLQRYFYGNGGPIIMVQIENEYGGFHTCDRDYLRWLRDETHKYVRDQALLFTTDIPDLNIKCGKIDGVFATTDFGIDRVKEIEDIWNTLRSVQPNGPLVNSEFYPGWLTHWQEPNQRRDANAVAKALRTILTYNASVNLYMYFGGTNFGFTAGANDWGFGKYAADITSYDYDAVMDEAGGATEKFVLVRDVISEFMNVPNIEVLPSRAKAFGKVQMKPIIDLLSEEGRLLFARGSPMESIKPRTFEQLEQFSGLVLYETDLPEFEIDPTLLKVDQLRDRAYVYVDQTFLATLSRENNIYTVPINKSIRKKLQILVENQGRINYYVADDMKGILGNVTIQKHNGQLQVLENWTHTQFPLEETQVKHLMKYVESEQRNSPETETGSLNHGPTAYYGEFIVDDIADTYLNVRGWGKGVAYVNGFNLGRYWPLVGPQITLYVPGEILKIGSNNLILIEYQLSQKKISLDSKPQLDG</sequence>
<dbReference type="VEuPathDB" id="VectorBase:GMOY004353"/>
<dbReference type="InterPro" id="IPR031330">
    <property type="entry name" value="Gly_Hdrlase_35_cat"/>
</dbReference>
<keyword evidence="2 9" id="KW-0732">Signal</keyword>
<feature type="active site" description="Proton donor" evidence="6">
    <location>
        <position position="184"/>
    </location>
</feature>
<dbReference type="InterPro" id="IPR008979">
    <property type="entry name" value="Galactose-bd-like_sf"/>
</dbReference>
<dbReference type="Pfam" id="PF21317">
    <property type="entry name" value="BetaGal_ABD_1"/>
    <property type="match status" value="1"/>
</dbReference>
<dbReference type="Gene3D" id="3.20.20.80">
    <property type="entry name" value="Glycosidases"/>
    <property type="match status" value="1"/>
</dbReference>
<evidence type="ECO:0000256" key="1">
    <source>
        <dbReference type="ARBA" id="ARBA00009809"/>
    </source>
</evidence>
<dbReference type="InterPro" id="IPR001944">
    <property type="entry name" value="Glycoside_Hdrlase_35"/>
</dbReference>
<evidence type="ECO:0000256" key="9">
    <source>
        <dbReference type="SAM" id="SignalP"/>
    </source>
</evidence>
<dbReference type="FunFam" id="3.20.20.80:FF:000017">
    <property type="entry name" value="Beta-galactosidase"/>
    <property type="match status" value="1"/>
</dbReference>
<accession>A0A1B0FKG0</accession>
<dbReference type="AlphaFoldDB" id="A0A1B0FKG0"/>
<dbReference type="FunFam" id="2.60.120.260:FF:000148">
    <property type="entry name" value="Beta-galactosidase, putative"/>
    <property type="match status" value="1"/>
</dbReference>
<dbReference type="InterPro" id="IPR019801">
    <property type="entry name" value="Glyco_hydro_35_CS"/>
</dbReference>
<evidence type="ECO:0000256" key="5">
    <source>
        <dbReference type="ARBA" id="ARBA00023295"/>
    </source>
</evidence>
<feature type="chain" id="PRO_5008407560" description="Beta-galactosidase" evidence="9">
    <location>
        <begin position="20"/>
        <end position="635"/>
    </location>
</feature>
<keyword evidence="3 7" id="KW-0378">Hydrolase</keyword>
<evidence type="ECO:0000259" key="10">
    <source>
        <dbReference type="Pfam" id="PF01301"/>
    </source>
</evidence>
<feature type="signal peptide" evidence="9">
    <location>
        <begin position="1"/>
        <end position="19"/>
    </location>
</feature>
<evidence type="ECO:0000256" key="4">
    <source>
        <dbReference type="ARBA" id="ARBA00023180"/>
    </source>
</evidence>
<dbReference type="STRING" id="37546.A0A1B0FKG0"/>
<dbReference type="PRINTS" id="PR00742">
    <property type="entry name" value="GLHYDRLASE35"/>
</dbReference>
<feature type="domain" description="Beta-galactosidase galactose-binding" evidence="12">
    <location>
        <begin position="552"/>
        <end position="611"/>
    </location>
</feature>
<feature type="active site" description="Nucleophile" evidence="6">
    <location>
        <position position="265"/>
    </location>
</feature>
<dbReference type="EMBL" id="CCAG010008395">
    <property type="status" value="NOT_ANNOTATED_CDS"/>
    <property type="molecule type" value="Genomic_DNA"/>
</dbReference>
<evidence type="ECO:0000256" key="2">
    <source>
        <dbReference type="ARBA" id="ARBA00022729"/>
    </source>
</evidence>
<evidence type="ECO:0000256" key="3">
    <source>
        <dbReference type="ARBA" id="ARBA00022801"/>
    </source>
</evidence>
<dbReference type="Proteomes" id="UP000092444">
    <property type="component" value="Unassembled WGS sequence"/>
</dbReference>
<evidence type="ECO:0000256" key="8">
    <source>
        <dbReference type="RuleBase" id="RU003679"/>
    </source>
</evidence>
<dbReference type="EC" id="3.2.1.23" evidence="7"/>
<dbReference type="InterPro" id="IPR017853">
    <property type="entry name" value="GH"/>
</dbReference>
<dbReference type="PhylomeDB" id="A0A1B0FKG0"/>
<dbReference type="EnsemblMetazoa" id="GMOY004353-RA">
    <property type="protein sequence ID" value="GMOY004353-PA"/>
    <property type="gene ID" value="GMOY004353"/>
</dbReference>
<comment type="catalytic activity">
    <reaction evidence="7">
        <text>Hydrolysis of terminal non-reducing beta-D-galactose residues in beta-D-galactosides.</text>
        <dbReference type="EC" id="3.2.1.23"/>
    </reaction>
</comment>
<evidence type="ECO:0000313" key="13">
    <source>
        <dbReference type="EnsemblMetazoa" id="GMOY004353-PA"/>
    </source>
</evidence>
<evidence type="ECO:0000256" key="7">
    <source>
        <dbReference type="RuleBase" id="RU000675"/>
    </source>
</evidence>
<comment type="similarity">
    <text evidence="1 8">Belongs to the glycosyl hydrolase 35 family.</text>
</comment>
<dbReference type="Pfam" id="PF21467">
    <property type="entry name" value="BetaGal_gal-bd"/>
    <property type="match status" value="1"/>
</dbReference>
<dbReference type="PROSITE" id="PS01182">
    <property type="entry name" value="GLYCOSYL_HYDROL_F35"/>
    <property type="match status" value="1"/>
</dbReference>
<evidence type="ECO:0000259" key="12">
    <source>
        <dbReference type="Pfam" id="PF21467"/>
    </source>
</evidence>
<dbReference type="GO" id="GO:0005975">
    <property type="term" value="P:carbohydrate metabolic process"/>
    <property type="evidence" value="ECO:0007669"/>
    <property type="project" value="InterPro"/>
</dbReference>
<feature type="domain" description="Beta-galactosidase 1-like first all-beta" evidence="11">
    <location>
        <begin position="405"/>
        <end position="517"/>
    </location>
</feature>
<dbReference type="SUPFAM" id="SSF51445">
    <property type="entry name" value="(Trans)glycosidases"/>
    <property type="match status" value="1"/>
</dbReference>
<dbReference type="InterPro" id="IPR048912">
    <property type="entry name" value="BetaGal1-like_ABD1"/>
</dbReference>
<reference evidence="13" key="1">
    <citation type="submission" date="2020-05" db="UniProtKB">
        <authorList>
            <consortium name="EnsemblMetazoa"/>
        </authorList>
    </citation>
    <scope>IDENTIFICATION</scope>
    <source>
        <strain evidence="13">Yale</strain>
    </source>
</reference>
<proteinExistence type="inferred from homology"/>
<feature type="domain" description="Glycoside hydrolase 35 catalytic" evidence="10">
    <location>
        <begin position="35"/>
        <end position="357"/>
    </location>
</feature>
<keyword evidence="5 7" id="KW-0326">Glycosidase</keyword>
<dbReference type="InterPro" id="IPR048913">
    <property type="entry name" value="BetaGal_gal-bd"/>
</dbReference>
<evidence type="ECO:0000259" key="11">
    <source>
        <dbReference type="Pfam" id="PF21317"/>
    </source>
</evidence>
<evidence type="ECO:0000256" key="6">
    <source>
        <dbReference type="PIRSR" id="PIRSR006336-1"/>
    </source>
</evidence>
<protein>
    <recommendedName>
        <fullName evidence="7">Beta-galactosidase</fullName>
        <ecNumber evidence="7">3.2.1.23</ecNumber>
    </recommendedName>
</protein>
<keyword evidence="14" id="KW-1185">Reference proteome</keyword>
<dbReference type="InterPro" id="IPR026283">
    <property type="entry name" value="B-gal_1-like"/>
</dbReference>
<dbReference type="Gene3D" id="2.60.120.260">
    <property type="entry name" value="Galactose-binding domain-like"/>
    <property type="match status" value="2"/>
</dbReference>